<evidence type="ECO:0000256" key="7">
    <source>
        <dbReference type="SAM" id="MobiDB-lite"/>
    </source>
</evidence>
<reference evidence="8 9" key="1">
    <citation type="journal article" date="2019" name="Int. J. Syst. Evol. Microbiol.">
        <title>Bifidobacterium jacchi sp. nov., isolated from the faeces of a baby common marmoset (Callithrix jacchus).</title>
        <authorList>
            <person name="Modesto M."/>
            <person name="Watanabe K."/>
            <person name="Arita M."/>
            <person name="Satti M."/>
            <person name="Oki K."/>
            <person name="Sciavilla P."/>
            <person name="Patavino C."/>
            <person name="Camma C."/>
            <person name="Michelini S."/>
            <person name="Sgorbati B."/>
            <person name="Mattarelli P."/>
        </authorList>
    </citation>
    <scope>NUCLEOTIDE SEQUENCE [LARGE SCALE GENOMIC DNA]</scope>
    <source>
        <strain evidence="8 9">MRM 9.3</strain>
    </source>
</reference>
<sequence length="312" mass="32137">MAARAYDDPSCESASSSVSDGSESTNSPETRTSSADDRTSSVEVRAQSVDGRTPANAHAIALLIAVGLACGLLSGLFGIGGGTIIVPAMVWLGMSQRHAAATSLAAIVPTSISGVVSYAAQGDVNWLAALLLAVGVIAGSQIGSLLLSRLPELVLRWIWVVFLICVMIQQIAFTPSRDGHLVLHVWSGVLLVLLGVIVGALAGVLGIGGGAIMMPALSFLFGASDLMARGTSLLVMFPGAISGTAANWRRGLVHLRNGLVVGCAAVVTAPLGTLIAGWISPRAGSLLFALWLGFLAVRGAWSAIESMRRRSR</sequence>
<dbReference type="OrthoDB" id="3700425at2"/>
<dbReference type="GO" id="GO:0005886">
    <property type="term" value="C:plasma membrane"/>
    <property type="evidence" value="ECO:0007669"/>
    <property type="project" value="UniProtKB-SubCell"/>
</dbReference>
<dbReference type="EMBL" id="RQSP01000014">
    <property type="protein sequence ID" value="KAB5607169.1"/>
    <property type="molecule type" value="Genomic_DNA"/>
</dbReference>
<gene>
    <name evidence="8" type="ORF">EHS19_05330</name>
</gene>
<evidence type="ECO:0000256" key="4">
    <source>
        <dbReference type="ARBA" id="ARBA00022989"/>
    </source>
</evidence>
<evidence type="ECO:0000313" key="9">
    <source>
        <dbReference type="Proteomes" id="UP000326336"/>
    </source>
</evidence>
<comment type="caution">
    <text evidence="8">The sequence shown here is derived from an EMBL/GenBank/DDBJ whole genome shotgun (WGS) entry which is preliminary data.</text>
</comment>
<accession>A0A5N5RJ84</accession>
<dbReference type="InterPro" id="IPR051598">
    <property type="entry name" value="TSUP/Inactive_protease-like"/>
</dbReference>
<dbReference type="PANTHER" id="PTHR43701:SF2">
    <property type="entry name" value="MEMBRANE TRANSPORTER PROTEIN YJNA-RELATED"/>
    <property type="match status" value="1"/>
</dbReference>
<dbReference type="RefSeq" id="WP_151916751.1">
    <property type="nucleotide sequence ID" value="NZ_RQSP01000014.1"/>
</dbReference>
<dbReference type="PANTHER" id="PTHR43701">
    <property type="entry name" value="MEMBRANE TRANSPORTER PROTEIN MJ0441-RELATED"/>
    <property type="match status" value="1"/>
</dbReference>
<feature type="transmembrane region" description="Helical" evidence="6">
    <location>
        <begin position="126"/>
        <end position="147"/>
    </location>
</feature>
<feature type="transmembrane region" description="Helical" evidence="6">
    <location>
        <begin position="99"/>
        <end position="120"/>
    </location>
</feature>
<evidence type="ECO:0000256" key="2">
    <source>
        <dbReference type="ARBA" id="ARBA00009142"/>
    </source>
</evidence>
<keyword evidence="6" id="KW-1003">Cell membrane</keyword>
<evidence type="ECO:0000256" key="1">
    <source>
        <dbReference type="ARBA" id="ARBA00004141"/>
    </source>
</evidence>
<evidence type="ECO:0000313" key="8">
    <source>
        <dbReference type="EMBL" id="KAB5607169.1"/>
    </source>
</evidence>
<dbReference type="InterPro" id="IPR002781">
    <property type="entry name" value="TM_pro_TauE-like"/>
</dbReference>
<dbReference type="Proteomes" id="UP000326336">
    <property type="component" value="Unassembled WGS sequence"/>
</dbReference>
<comment type="similarity">
    <text evidence="2 6">Belongs to the 4-toluene sulfonate uptake permease (TSUP) (TC 2.A.102) family.</text>
</comment>
<feature type="transmembrane region" description="Helical" evidence="6">
    <location>
        <begin position="285"/>
        <end position="304"/>
    </location>
</feature>
<keyword evidence="3 6" id="KW-0812">Transmembrane</keyword>
<dbReference type="AlphaFoldDB" id="A0A5N5RJ84"/>
<feature type="transmembrane region" description="Helical" evidence="6">
    <location>
        <begin position="59"/>
        <end position="92"/>
    </location>
</feature>
<organism evidence="8 9">
    <name type="scientific">Bifidobacterium jacchi</name>
    <dbReference type="NCBI Taxonomy" id="2490545"/>
    <lineage>
        <taxon>Bacteria</taxon>
        <taxon>Bacillati</taxon>
        <taxon>Actinomycetota</taxon>
        <taxon>Actinomycetes</taxon>
        <taxon>Bifidobacteriales</taxon>
        <taxon>Bifidobacteriaceae</taxon>
        <taxon>Bifidobacterium</taxon>
    </lineage>
</organism>
<name>A0A5N5RJ84_9BIFI</name>
<protein>
    <recommendedName>
        <fullName evidence="6">Probable membrane transporter protein</fullName>
    </recommendedName>
</protein>
<evidence type="ECO:0000256" key="6">
    <source>
        <dbReference type="RuleBase" id="RU363041"/>
    </source>
</evidence>
<keyword evidence="5 6" id="KW-0472">Membrane</keyword>
<feature type="region of interest" description="Disordered" evidence="7">
    <location>
        <begin position="1"/>
        <end position="48"/>
    </location>
</feature>
<evidence type="ECO:0000256" key="5">
    <source>
        <dbReference type="ARBA" id="ARBA00023136"/>
    </source>
</evidence>
<feature type="transmembrane region" description="Helical" evidence="6">
    <location>
        <begin position="154"/>
        <end position="173"/>
    </location>
</feature>
<keyword evidence="9" id="KW-1185">Reference proteome</keyword>
<feature type="transmembrane region" description="Helical" evidence="6">
    <location>
        <begin position="185"/>
        <end position="207"/>
    </location>
</feature>
<comment type="subcellular location">
    <subcellularLocation>
        <location evidence="6">Cell membrane</location>
        <topology evidence="6">Multi-pass membrane protein</topology>
    </subcellularLocation>
    <subcellularLocation>
        <location evidence="1">Membrane</location>
        <topology evidence="1">Multi-pass membrane protein</topology>
    </subcellularLocation>
</comment>
<feature type="transmembrane region" description="Helical" evidence="6">
    <location>
        <begin position="259"/>
        <end position="279"/>
    </location>
</feature>
<proteinExistence type="inferred from homology"/>
<dbReference type="Pfam" id="PF01925">
    <property type="entry name" value="TauE"/>
    <property type="match status" value="2"/>
</dbReference>
<evidence type="ECO:0000256" key="3">
    <source>
        <dbReference type="ARBA" id="ARBA00022692"/>
    </source>
</evidence>
<feature type="compositionally biased region" description="Low complexity" evidence="7">
    <location>
        <begin position="11"/>
        <end position="33"/>
    </location>
</feature>
<keyword evidence="4 6" id="KW-1133">Transmembrane helix</keyword>